<dbReference type="NCBIfam" id="TIGR01064">
    <property type="entry name" value="pyruv_kin"/>
    <property type="match status" value="1"/>
</dbReference>
<dbReference type="SUPFAM" id="SSF50800">
    <property type="entry name" value="PK beta-barrel domain-like"/>
    <property type="match status" value="1"/>
</dbReference>
<dbReference type="PRINTS" id="PR01050">
    <property type="entry name" value="PYRUVTKNASE"/>
</dbReference>
<dbReference type="OrthoDB" id="108365at2759"/>
<keyword evidence="9 14" id="KW-0418">Kinase</keyword>
<feature type="domain" description="Pyruvate kinase C-terminal" evidence="16">
    <location>
        <begin position="424"/>
        <end position="540"/>
    </location>
</feature>
<evidence type="ECO:0000313" key="18">
    <source>
        <dbReference type="Proteomes" id="UP000789595"/>
    </source>
</evidence>
<evidence type="ECO:0000313" key="17">
    <source>
        <dbReference type="EMBL" id="CAH0377479.1"/>
    </source>
</evidence>
<evidence type="ECO:0000256" key="12">
    <source>
        <dbReference type="ARBA" id="ARBA00023152"/>
    </source>
</evidence>
<name>A0A8J2SVT4_9STRA</name>
<evidence type="ECO:0000256" key="7">
    <source>
        <dbReference type="ARBA" id="ARBA00022723"/>
    </source>
</evidence>
<dbReference type="GO" id="GO:0030955">
    <property type="term" value="F:potassium ion binding"/>
    <property type="evidence" value="ECO:0007669"/>
    <property type="project" value="InterPro"/>
</dbReference>
<evidence type="ECO:0000256" key="9">
    <source>
        <dbReference type="ARBA" id="ARBA00022777"/>
    </source>
</evidence>
<evidence type="ECO:0000256" key="14">
    <source>
        <dbReference type="RuleBase" id="RU000504"/>
    </source>
</evidence>
<reference evidence="17" key="1">
    <citation type="submission" date="2021-11" db="EMBL/GenBank/DDBJ databases">
        <authorList>
            <consortium name="Genoscope - CEA"/>
            <person name="William W."/>
        </authorList>
    </citation>
    <scope>NUCLEOTIDE SEQUENCE</scope>
</reference>
<dbReference type="FunFam" id="2.40.33.10:FF:000001">
    <property type="entry name" value="Pyruvate kinase"/>
    <property type="match status" value="1"/>
</dbReference>
<dbReference type="GO" id="GO:0005524">
    <property type="term" value="F:ATP binding"/>
    <property type="evidence" value="ECO:0007669"/>
    <property type="project" value="UniProtKB-KW"/>
</dbReference>
<comment type="caution">
    <text evidence="17">The sequence shown here is derived from an EMBL/GenBank/DDBJ whole genome shotgun (WGS) entry which is preliminary data.</text>
</comment>
<keyword evidence="13" id="KW-0670">Pyruvate</keyword>
<comment type="cofactor">
    <cofactor evidence="1">
        <name>Mg(2+)</name>
        <dbReference type="ChEBI" id="CHEBI:18420"/>
    </cofactor>
</comment>
<dbReference type="Proteomes" id="UP000789595">
    <property type="component" value="Unassembled WGS sequence"/>
</dbReference>
<feature type="domain" description="Pyruvate kinase barrel" evidence="15">
    <location>
        <begin position="29"/>
        <end position="376"/>
    </location>
</feature>
<evidence type="ECO:0000256" key="3">
    <source>
        <dbReference type="ARBA" id="ARBA00004997"/>
    </source>
</evidence>
<dbReference type="PANTHER" id="PTHR11817">
    <property type="entry name" value="PYRUVATE KINASE"/>
    <property type="match status" value="1"/>
</dbReference>
<dbReference type="Gene3D" id="2.40.33.10">
    <property type="entry name" value="PK beta-barrel domain-like"/>
    <property type="match status" value="1"/>
</dbReference>
<dbReference type="NCBIfam" id="NF004491">
    <property type="entry name" value="PRK05826.1"/>
    <property type="match status" value="1"/>
</dbReference>
<comment type="pathway">
    <text evidence="3 14">Carbohydrate degradation; glycolysis; pyruvate from D-glyceraldehyde 3-phosphate: step 5/5.</text>
</comment>
<keyword evidence="18" id="KW-1185">Reference proteome</keyword>
<dbReference type="InterPro" id="IPR015806">
    <property type="entry name" value="Pyrv_Knase_insert_dom_sf"/>
</dbReference>
<keyword evidence="8" id="KW-0547">Nucleotide-binding</keyword>
<dbReference type="SUPFAM" id="SSF51621">
    <property type="entry name" value="Phosphoenolpyruvate/pyruvate domain"/>
    <property type="match status" value="1"/>
</dbReference>
<evidence type="ECO:0000256" key="6">
    <source>
        <dbReference type="ARBA" id="ARBA00022679"/>
    </source>
</evidence>
<keyword evidence="7" id="KW-0479">Metal-binding</keyword>
<evidence type="ECO:0000256" key="5">
    <source>
        <dbReference type="ARBA" id="ARBA00012142"/>
    </source>
</evidence>
<comment type="similarity">
    <text evidence="4 14">Belongs to the pyruvate kinase family.</text>
</comment>
<dbReference type="InterPro" id="IPR001697">
    <property type="entry name" value="Pyr_Knase"/>
</dbReference>
<gene>
    <name evidence="17" type="ORF">PECAL_5P20140</name>
</gene>
<dbReference type="SUPFAM" id="SSF52935">
    <property type="entry name" value="PK C-terminal domain-like"/>
    <property type="match status" value="1"/>
</dbReference>
<evidence type="ECO:0000256" key="8">
    <source>
        <dbReference type="ARBA" id="ARBA00022741"/>
    </source>
</evidence>
<evidence type="ECO:0000256" key="13">
    <source>
        <dbReference type="ARBA" id="ARBA00023317"/>
    </source>
</evidence>
<dbReference type="InterPro" id="IPR040442">
    <property type="entry name" value="Pyrv_kinase-like_dom_sf"/>
</dbReference>
<dbReference type="AlphaFoldDB" id="A0A8J2SVT4"/>
<dbReference type="FunFam" id="3.20.20.60:FF:000025">
    <property type="entry name" value="Pyruvate kinase"/>
    <property type="match status" value="1"/>
</dbReference>
<keyword evidence="11 14" id="KW-0460">Magnesium</keyword>
<dbReference type="InterPro" id="IPR015793">
    <property type="entry name" value="Pyrv_Knase_brl"/>
</dbReference>
<evidence type="ECO:0000256" key="11">
    <source>
        <dbReference type="ARBA" id="ARBA00022842"/>
    </source>
</evidence>
<keyword evidence="6 14" id="KW-0808">Transferase</keyword>
<proteinExistence type="inferred from homology"/>
<dbReference type="EMBL" id="CAKKNE010000005">
    <property type="protein sequence ID" value="CAH0377479.1"/>
    <property type="molecule type" value="Genomic_DNA"/>
</dbReference>
<dbReference type="GO" id="GO:0016301">
    <property type="term" value="F:kinase activity"/>
    <property type="evidence" value="ECO:0007669"/>
    <property type="project" value="UniProtKB-KW"/>
</dbReference>
<evidence type="ECO:0000256" key="4">
    <source>
        <dbReference type="ARBA" id="ARBA00008663"/>
    </source>
</evidence>
<dbReference type="Pfam" id="PF00224">
    <property type="entry name" value="PK"/>
    <property type="match status" value="1"/>
</dbReference>
<protein>
    <recommendedName>
        <fullName evidence="5 14">Pyruvate kinase</fullName>
        <ecNumber evidence="5 14">2.7.1.40</ecNumber>
    </recommendedName>
</protein>
<evidence type="ECO:0000256" key="2">
    <source>
        <dbReference type="ARBA" id="ARBA00001958"/>
    </source>
</evidence>
<evidence type="ECO:0000256" key="1">
    <source>
        <dbReference type="ARBA" id="ARBA00001946"/>
    </source>
</evidence>
<dbReference type="GO" id="GO:0004743">
    <property type="term" value="F:pyruvate kinase activity"/>
    <property type="evidence" value="ECO:0007669"/>
    <property type="project" value="UniProtKB-EC"/>
</dbReference>
<dbReference type="UniPathway" id="UPA00109">
    <property type="reaction ID" value="UER00188"/>
</dbReference>
<dbReference type="InterPro" id="IPR015813">
    <property type="entry name" value="Pyrv/PenolPyrv_kinase-like_dom"/>
</dbReference>
<organism evidence="17 18">
    <name type="scientific">Pelagomonas calceolata</name>
    <dbReference type="NCBI Taxonomy" id="35677"/>
    <lineage>
        <taxon>Eukaryota</taxon>
        <taxon>Sar</taxon>
        <taxon>Stramenopiles</taxon>
        <taxon>Ochrophyta</taxon>
        <taxon>Pelagophyceae</taxon>
        <taxon>Pelagomonadales</taxon>
        <taxon>Pelagomonadaceae</taxon>
        <taxon>Pelagomonas</taxon>
    </lineage>
</organism>
<evidence type="ECO:0000256" key="10">
    <source>
        <dbReference type="ARBA" id="ARBA00022840"/>
    </source>
</evidence>
<comment type="catalytic activity">
    <reaction evidence="14">
        <text>pyruvate + ATP = phosphoenolpyruvate + ADP + H(+)</text>
        <dbReference type="Rhea" id="RHEA:18157"/>
        <dbReference type="ChEBI" id="CHEBI:15361"/>
        <dbReference type="ChEBI" id="CHEBI:15378"/>
        <dbReference type="ChEBI" id="CHEBI:30616"/>
        <dbReference type="ChEBI" id="CHEBI:58702"/>
        <dbReference type="ChEBI" id="CHEBI:456216"/>
        <dbReference type="EC" id="2.7.1.40"/>
    </reaction>
</comment>
<dbReference type="InterPro" id="IPR011037">
    <property type="entry name" value="Pyrv_Knase-like_insert_dom_sf"/>
</dbReference>
<dbReference type="Pfam" id="PF02887">
    <property type="entry name" value="PK_C"/>
    <property type="match status" value="1"/>
</dbReference>
<dbReference type="Gene3D" id="3.40.1380.20">
    <property type="entry name" value="Pyruvate kinase, C-terminal domain"/>
    <property type="match status" value="1"/>
</dbReference>
<evidence type="ECO:0000259" key="15">
    <source>
        <dbReference type="Pfam" id="PF00224"/>
    </source>
</evidence>
<keyword evidence="10" id="KW-0067">ATP-binding</keyword>
<dbReference type="GO" id="GO:0000287">
    <property type="term" value="F:magnesium ion binding"/>
    <property type="evidence" value="ECO:0007669"/>
    <property type="project" value="InterPro"/>
</dbReference>
<dbReference type="InterPro" id="IPR036918">
    <property type="entry name" value="Pyrv_Knase_C_sf"/>
</dbReference>
<sequence>MMRGARPLARAARRLSTSCEGKAYAGAMTKVVCTLGPATETQERVQELCDAGMACARLNFSHVTDYSEPAAKMELVRAARGEHAKLEGTIHDAGSRHANLRAVLLDTKGPEVRTGTLPGNADSFIIEDGMEVICTFDDVSSDPEVKAGDSTCRLHVDYESLPSTVAVGSKILLDDGLISLQVTSIGSDSVTAIAENSGPIKARKGVNLPGSILDLPALTPKDKEDIQWAVETGADFVALSFVRSARNVRSCRAFMERCCPDQKTRMPQIISKIENQEGVDNFDEILEASDGVMVARGDLGVEIDFEKVFAAQRYMVDACNRVGKPVIVATQMLDSMMRQPRPTRAEVTDVAAAVLDGADAVMLSGETAAGKYPIESLQAMKSIIREADAIIDGKSREGETSGKSYARSAQKSANVVPLQDVELDAVARAACRAADALDAKLITCVTRSGQLAKAVARHRPSIPIVAFCYTAEVGRSLALHRAVTPILLDAVRGSEQKMDLNGAENPYEKGTSMGLLRAESIRTCRELGYVTDGDRVVSVDRALGKAHDAFAVAQTLKIYTACKRTAFFCTIVRSAHNPPLIIFSPVAQHRPAGAVRETRDALVETICFGTPANEQGPEAQEFAVRGSGVPLVGAVLADAGQDFLAFDEVLVVADVAVNVTMIFIQNLFDRQLALAPIR</sequence>
<dbReference type="EC" id="2.7.1.40" evidence="5 14"/>
<dbReference type="Gene3D" id="3.20.20.60">
    <property type="entry name" value="Phosphoenolpyruvate-binding domains"/>
    <property type="match status" value="1"/>
</dbReference>
<comment type="cofactor">
    <cofactor evidence="2">
        <name>K(+)</name>
        <dbReference type="ChEBI" id="CHEBI:29103"/>
    </cofactor>
</comment>
<keyword evidence="12 14" id="KW-0324">Glycolysis</keyword>
<evidence type="ECO:0000259" key="16">
    <source>
        <dbReference type="Pfam" id="PF02887"/>
    </source>
</evidence>
<dbReference type="InterPro" id="IPR015795">
    <property type="entry name" value="Pyrv_Knase_C"/>
</dbReference>
<accession>A0A8J2SVT4</accession>